<reference evidence="1" key="2">
    <citation type="journal article" date="2015" name="Fish Shellfish Immunol.">
        <title>Early steps in the European eel (Anguilla anguilla)-Vibrio vulnificus interaction in the gills: Role of the RtxA13 toxin.</title>
        <authorList>
            <person name="Callol A."/>
            <person name="Pajuelo D."/>
            <person name="Ebbesson L."/>
            <person name="Teles M."/>
            <person name="MacKenzie S."/>
            <person name="Amaro C."/>
        </authorList>
    </citation>
    <scope>NUCLEOTIDE SEQUENCE</scope>
</reference>
<dbReference type="EMBL" id="GBXM01051148">
    <property type="protein sequence ID" value="JAH57429.1"/>
    <property type="molecule type" value="Transcribed_RNA"/>
</dbReference>
<organism evidence="1">
    <name type="scientific">Anguilla anguilla</name>
    <name type="common">European freshwater eel</name>
    <name type="synonym">Muraena anguilla</name>
    <dbReference type="NCBI Taxonomy" id="7936"/>
    <lineage>
        <taxon>Eukaryota</taxon>
        <taxon>Metazoa</taxon>
        <taxon>Chordata</taxon>
        <taxon>Craniata</taxon>
        <taxon>Vertebrata</taxon>
        <taxon>Euteleostomi</taxon>
        <taxon>Actinopterygii</taxon>
        <taxon>Neopterygii</taxon>
        <taxon>Teleostei</taxon>
        <taxon>Anguilliformes</taxon>
        <taxon>Anguillidae</taxon>
        <taxon>Anguilla</taxon>
    </lineage>
</organism>
<protein>
    <submittedName>
        <fullName evidence="1">Uncharacterized protein</fullName>
    </submittedName>
</protein>
<dbReference type="AlphaFoldDB" id="A0A0E9TUS4"/>
<evidence type="ECO:0000313" key="1">
    <source>
        <dbReference type="EMBL" id="JAH57429.1"/>
    </source>
</evidence>
<accession>A0A0E9TUS4</accession>
<sequence length="40" mass="4414">MVKIYGQNDNSFLLSPCHLSLKTGCTGEKVLNCGFCLSEY</sequence>
<name>A0A0E9TUS4_ANGAN</name>
<proteinExistence type="predicted"/>
<reference evidence="1" key="1">
    <citation type="submission" date="2014-11" db="EMBL/GenBank/DDBJ databases">
        <authorList>
            <person name="Amaro Gonzalez C."/>
        </authorList>
    </citation>
    <scope>NUCLEOTIDE SEQUENCE</scope>
</reference>